<dbReference type="EMBL" id="LR215067">
    <property type="protein sequence ID" value="VEV57239.1"/>
    <property type="molecule type" value="Genomic_DNA"/>
</dbReference>
<proteinExistence type="predicted"/>
<keyword evidence="2" id="KW-0812">Transmembrane</keyword>
<accession>A0A449BVA9</accession>
<evidence type="ECO:0000256" key="2">
    <source>
        <dbReference type="SAM" id="Phobius"/>
    </source>
</evidence>
<dbReference type="OrthoDB" id="372826at2759"/>
<evidence type="ECO:0000313" key="4">
    <source>
        <dbReference type="Proteomes" id="UP000290582"/>
    </source>
</evidence>
<feature type="transmembrane region" description="Helical" evidence="2">
    <location>
        <begin position="150"/>
        <end position="175"/>
    </location>
</feature>
<feature type="compositionally biased region" description="Basic and acidic residues" evidence="1">
    <location>
        <begin position="77"/>
        <end position="89"/>
    </location>
</feature>
<sequence length="177" mass="20954">MKKIYLFFLILLININININYCLSKKNIKRKAHLRNNLDNTNTINIKDEWHNDNTENVKDLLKKEEKKINKHNNPKKLNDHNIKNEKSDNNNNSTYSFMSLNFIPFIGHSSGYPYGSSIPPNEMGVHFYNYEKSPTIQYMLIDEERKNSFLYIVFLVASFAVVVLVAFFIFKFFFKL</sequence>
<feature type="region of interest" description="Disordered" evidence="1">
    <location>
        <begin position="69"/>
        <end position="91"/>
    </location>
</feature>
<organism evidence="3 4">
    <name type="scientific">Plasmodium vinckei vinckei</name>
    <dbReference type="NCBI Taxonomy" id="54757"/>
    <lineage>
        <taxon>Eukaryota</taxon>
        <taxon>Sar</taxon>
        <taxon>Alveolata</taxon>
        <taxon>Apicomplexa</taxon>
        <taxon>Aconoidasida</taxon>
        <taxon>Haemosporida</taxon>
        <taxon>Plasmodiidae</taxon>
        <taxon>Plasmodium</taxon>
        <taxon>Plasmodium (Vinckeia)</taxon>
    </lineage>
</organism>
<dbReference type="AlphaFoldDB" id="A0A449BVA9"/>
<protein>
    <submittedName>
        <fullName evidence="3">Apical rhoptry neck protein, putative</fullName>
    </submittedName>
</protein>
<evidence type="ECO:0000256" key="1">
    <source>
        <dbReference type="SAM" id="MobiDB-lite"/>
    </source>
</evidence>
<dbReference type="Proteomes" id="UP000290582">
    <property type="component" value="Chromosome PVVCY_11"/>
</dbReference>
<reference evidence="3 4" key="1">
    <citation type="submission" date="2019-01" db="EMBL/GenBank/DDBJ databases">
        <authorList>
            <person name="Ramaprasad A."/>
        </authorList>
    </citation>
    <scope>NUCLEOTIDE SEQUENCE [LARGE SCALE GENOMIC DNA]</scope>
</reference>
<feature type="transmembrane region" description="Helical" evidence="2">
    <location>
        <begin position="6"/>
        <end position="23"/>
    </location>
</feature>
<evidence type="ECO:0000313" key="3">
    <source>
        <dbReference type="EMBL" id="VEV57239.1"/>
    </source>
</evidence>
<keyword evidence="2" id="KW-0472">Membrane</keyword>
<gene>
    <name evidence="3" type="ORF">PVVCY_1101200</name>
</gene>
<dbReference type="VEuPathDB" id="PlasmoDB:PVVCY_1101200"/>
<keyword evidence="2" id="KW-1133">Transmembrane helix</keyword>
<dbReference type="GeneID" id="19960804"/>
<name>A0A449BVA9_PLAVN</name>
<dbReference type="RefSeq" id="XP_008624475.1">
    <property type="nucleotide sequence ID" value="XM_008626253.1"/>
</dbReference>
<dbReference type="KEGG" id="pvv:PVVCY_1101200"/>